<evidence type="ECO:0000256" key="1">
    <source>
        <dbReference type="SAM" id="MobiDB-lite"/>
    </source>
</evidence>
<keyword evidence="3" id="KW-1185">Reference proteome</keyword>
<evidence type="ECO:0000313" key="3">
    <source>
        <dbReference type="Proteomes" id="UP001642484"/>
    </source>
</evidence>
<dbReference type="EMBL" id="CAXAMN010008169">
    <property type="protein sequence ID" value="CAK9024234.1"/>
    <property type="molecule type" value="Genomic_DNA"/>
</dbReference>
<evidence type="ECO:0008006" key="4">
    <source>
        <dbReference type="Google" id="ProtNLM"/>
    </source>
</evidence>
<organism evidence="2 3">
    <name type="scientific">Durusdinium trenchii</name>
    <dbReference type="NCBI Taxonomy" id="1381693"/>
    <lineage>
        <taxon>Eukaryota</taxon>
        <taxon>Sar</taxon>
        <taxon>Alveolata</taxon>
        <taxon>Dinophyceae</taxon>
        <taxon>Suessiales</taxon>
        <taxon>Symbiodiniaceae</taxon>
        <taxon>Durusdinium</taxon>
    </lineage>
</organism>
<sequence>MDGTLEAAPKHLSPQSVFRAALFIQTAFRRWQLADPARLLGIESTVPSPALRVALTWKQRLCRPETVDVQAEAMAAVAVICGRNRGLTLGPIVACYNEYHGKLPDDDAIFSLLMERFQEVAEDMDEAVLAQLEDVQRPSEARAIIEQGRAAWGAPERSLIQNHVLFSSCQEKVEQMKRVMEGELTARLEFTTTKRSIQRFSEEVEQEFHNCHTPLRGRVLKAKQAHKARVELEVQSNYGWPPKGQPALLARAVRWFALELGSEHPAVDDFLRAALRELRSCEGAAEEALRPIEEATSEKRRRLALWPPAPKLIQQGITEQLEEILRTAKPTLQHYSEELALECPAVLKRFGGILQETFAERCFTEVHSVAQELRSCPDTADQEEPKLQATARLYQLLEVLQNEGTAGMSLAIELGAEFEELLEEVKPLIALTRPDLILMEPDLDDGWHRPPDFRILDQPLDQQDAEQRAAAEAELRRKPATPNTASSDINISMKLHSVTLEDTQARSEILLLERCAMIIAEECGIPPAWITNLSFKSEEMEKSKQSSTTDVADLSLGVDM</sequence>
<protein>
    <recommendedName>
        <fullName evidence="4">Cilia- and flagella-associated protein 206</fullName>
    </recommendedName>
</protein>
<proteinExistence type="predicted"/>
<name>A0ABP0KDW9_9DINO</name>
<feature type="region of interest" description="Disordered" evidence="1">
    <location>
        <begin position="541"/>
        <end position="560"/>
    </location>
</feature>
<evidence type="ECO:0000313" key="2">
    <source>
        <dbReference type="EMBL" id="CAK9024234.1"/>
    </source>
</evidence>
<dbReference type="Proteomes" id="UP001642484">
    <property type="component" value="Unassembled WGS sequence"/>
</dbReference>
<reference evidence="2 3" key="1">
    <citation type="submission" date="2024-02" db="EMBL/GenBank/DDBJ databases">
        <authorList>
            <person name="Chen Y."/>
            <person name="Shah S."/>
            <person name="Dougan E. K."/>
            <person name="Thang M."/>
            <person name="Chan C."/>
        </authorList>
    </citation>
    <scope>NUCLEOTIDE SEQUENCE [LARGE SCALE GENOMIC DNA]</scope>
</reference>
<gene>
    <name evidence="2" type="ORF">CCMP2556_LOCUS15544</name>
</gene>
<comment type="caution">
    <text evidence="2">The sequence shown here is derived from an EMBL/GenBank/DDBJ whole genome shotgun (WGS) entry which is preliminary data.</text>
</comment>
<accession>A0ABP0KDW9</accession>